<reference evidence="5 6" key="1">
    <citation type="submission" date="2017-07" db="EMBL/GenBank/DDBJ databases">
        <title>Amycolatopsis thailandensis Genome sequencing and assembly.</title>
        <authorList>
            <person name="Kaur N."/>
            <person name="Mayilraj S."/>
        </authorList>
    </citation>
    <scope>NUCLEOTIDE SEQUENCE [LARGE SCALE GENOMIC DNA]</scope>
    <source>
        <strain evidence="5 6">JCM 16380</strain>
    </source>
</reference>
<dbReference type="GO" id="GO:0006281">
    <property type="term" value="P:DNA repair"/>
    <property type="evidence" value="ECO:0007669"/>
    <property type="project" value="InterPro"/>
</dbReference>
<dbReference type="PANTHER" id="PTHR47157:SF1">
    <property type="entry name" value="CHROMODOMAIN-HELICASE-DNA-BINDING PROTEIN 1-LIKE"/>
    <property type="match status" value="1"/>
</dbReference>
<dbReference type="GO" id="GO:0003678">
    <property type="term" value="F:DNA helicase activity"/>
    <property type="evidence" value="ECO:0007669"/>
    <property type="project" value="InterPro"/>
</dbReference>
<dbReference type="GO" id="GO:0005524">
    <property type="term" value="F:ATP binding"/>
    <property type="evidence" value="ECO:0007669"/>
    <property type="project" value="UniProtKB-KW"/>
</dbReference>
<name>A0A229SC60_9PSEU</name>
<dbReference type="OrthoDB" id="9780211at2"/>
<sequence length="154" mass="16809">MPLQYATGDATRPGTPGNKVIGHVCNDRGGWGRGFVLAVSRRWPQPEHSYRKWSHTPGFALGAVQLVQVETDTWVANLVAQHGYRTRANPVPLRYDALDTCLATLADHAVELDATVHLPRIGTGLAGGSWDQIAALLDRQLTTRAITTTIYDLP</sequence>
<comment type="similarity">
    <text evidence="1">Belongs to the SNF2/RAD54 helicase family.</text>
</comment>
<keyword evidence="3" id="KW-0067">ATP-binding</keyword>
<keyword evidence="2" id="KW-0547">Nucleotide-binding</keyword>
<dbReference type="CDD" id="cd02901">
    <property type="entry name" value="Macro_Poa1p-like"/>
    <property type="match status" value="1"/>
</dbReference>
<dbReference type="SMART" id="SM00506">
    <property type="entry name" value="A1pp"/>
    <property type="match status" value="1"/>
</dbReference>
<dbReference type="GO" id="GO:0006338">
    <property type="term" value="P:chromatin remodeling"/>
    <property type="evidence" value="ECO:0007669"/>
    <property type="project" value="InterPro"/>
</dbReference>
<dbReference type="InterPro" id="IPR031053">
    <property type="entry name" value="ALC1"/>
</dbReference>
<dbReference type="PANTHER" id="PTHR47157">
    <property type="entry name" value="CHROMODOMAIN-HELICASE-DNA-BINDING PROTEIN 1-LIKE"/>
    <property type="match status" value="1"/>
</dbReference>
<evidence type="ECO:0000259" key="4">
    <source>
        <dbReference type="PROSITE" id="PS51154"/>
    </source>
</evidence>
<dbReference type="PROSITE" id="PS51154">
    <property type="entry name" value="MACRO"/>
    <property type="match status" value="1"/>
</dbReference>
<dbReference type="Proteomes" id="UP000215223">
    <property type="component" value="Unassembled WGS sequence"/>
</dbReference>
<dbReference type="SUPFAM" id="SSF52949">
    <property type="entry name" value="Macro domain-like"/>
    <property type="match status" value="1"/>
</dbReference>
<dbReference type="RefSeq" id="WP_093934200.1">
    <property type="nucleotide sequence ID" value="NZ_NMQT01000043.1"/>
</dbReference>
<dbReference type="AlphaFoldDB" id="A0A229SC60"/>
<evidence type="ECO:0000256" key="2">
    <source>
        <dbReference type="ARBA" id="ARBA00022741"/>
    </source>
</evidence>
<evidence type="ECO:0000313" key="5">
    <source>
        <dbReference type="EMBL" id="OXM56440.1"/>
    </source>
</evidence>
<comment type="caution">
    <text evidence="5">The sequence shown here is derived from an EMBL/GenBank/DDBJ whole genome shotgun (WGS) entry which is preliminary data.</text>
</comment>
<protein>
    <submittedName>
        <fullName evidence="5">Appr-1-p processing protein</fullName>
    </submittedName>
</protein>
<evidence type="ECO:0000256" key="1">
    <source>
        <dbReference type="ARBA" id="ARBA00007025"/>
    </source>
</evidence>
<gene>
    <name evidence="5" type="ORF">CFP71_13580</name>
</gene>
<dbReference type="InterPro" id="IPR002589">
    <property type="entry name" value="Macro_dom"/>
</dbReference>
<evidence type="ECO:0000313" key="6">
    <source>
        <dbReference type="Proteomes" id="UP000215223"/>
    </source>
</evidence>
<dbReference type="Gene3D" id="3.40.220.10">
    <property type="entry name" value="Leucine Aminopeptidase, subunit E, domain 1"/>
    <property type="match status" value="1"/>
</dbReference>
<dbReference type="InterPro" id="IPR043472">
    <property type="entry name" value="Macro_dom-like"/>
</dbReference>
<dbReference type="EMBL" id="NMQT01000043">
    <property type="protein sequence ID" value="OXM56440.1"/>
    <property type="molecule type" value="Genomic_DNA"/>
</dbReference>
<accession>A0A229SC60</accession>
<proteinExistence type="inferred from homology"/>
<feature type="domain" description="Macro" evidence="4">
    <location>
        <begin position="1"/>
        <end position="154"/>
    </location>
</feature>
<organism evidence="5 6">
    <name type="scientific">Amycolatopsis thailandensis</name>
    <dbReference type="NCBI Taxonomy" id="589330"/>
    <lineage>
        <taxon>Bacteria</taxon>
        <taxon>Bacillati</taxon>
        <taxon>Actinomycetota</taxon>
        <taxon>Actinomycetes</taxon>
        <taxon>Pseudonocardiales</taxon>
        <taxon>Pseudonocardiaceae</taxon>
        <taxon>Amycolatopsis</taxon>
    </lineage>
</organism>
<evidence type="ECO:0000256" key="3">
    <source>
        <dbReference type="ARBA" id="ARBA00022840"/>
    </source>
</evidence>
<keyword evidence="6" id="KW-1185">Reference proteome</keyword>